<dbReference type="GO" id="GO:0016020">
    <property type="term" value="C:membrane"/>
    <property type="evidence" value="ECO:0007669"/>
    <property type="project" value="UniProtKB-SubCell"/>
</dbReference>
<sequence length="74" mass="8499">MLLLFLPFSRSAQAAEVFLPLPKWKPREESSKAEYKGKIVTHVYELYNVGPGTLNAKLVVRKIMREMSSCTHYV</sequence>
<keyword evidence="3" id="KW-0472">Membrane</keyword>
<accession>A0A2G9SGD9</accession>
<feature type="domain" description="Integrin alpha third immunoglobulin-like" evidence="5">
    <location>
        <begin position="11"/>
        <end position="58"/>
    </location>
</feature>
<evidence type="ECO:0000313" key="6">
    <source>
        <dbReference type="EMBL" id="PIO39187.1"/>
    </source>
</evidence>
<evidence type="ECO:0000256" key="4">
    <source>
        <dbReference type="ARBA" id="ARBA00023180"/>
    </source>
</evidence>
<keyword evidence="4" id="KW-0325">Glycoprotein</keyword>
<proteinExistence type="predicted"/>
<dbReference type="InterPro" id="IPR032695">
    <property type="entry name" value="Integrin_dom_sf"/>
</dbReference>
<evidence type="ECO:0000259" key="5">
    <source>
        <dbReference type="Pfam" id="PF20806"/>
    </source>
</evidence>
<dbReference type="AlphaFoldDB" id="A0A2G9SGD9"/>
<dbReference type="Pfam" id="PF20806">
    <property type="entry name" value="Integrin_A_Ig_3"/>
    <property type="match status" value="1"/>
</dbReference>
<keyword evidence="2" id="KW-0401">Integrin</keyword>
<gene>
    <name evidence="6" type="ORF">AB205_0163230</name>
</gene>
<comment type="subcellular location">
    <subcellularLocation>
        <location evidence="1">Membrane</location>
        <topology evidence="1">Single-pass type I membrane protein</topology>
    </subcellularLocation>
</comment>
<dbReference type="InterPro" id="IPR048286">
    <property type="entry name" value="Integrin_alpha_Ig-like_3"/>
</dbReference>
<reference evidence="6" key="1">
    <citation type="submission" date="2017-08" db="EMBL/GenBank/DDBJ databases">
        <title>Assembly of the North American Bullfrog Genome.</title>
        <authorList>
            <person name="Warren R.L."/>
            <person name="Vandervalk B.P."/>
            <person name="Kucuk E."/>
            <person name="Birol I."/>
            <person name="Helbing C."/>
            <person name="Pandoh P."/>
            <person name="Behsaz B."/>
            <person name="Mohamadi H."/>
            <person name="Chu J."/>
            <person name="Jackman S."/>
            <person name="Hammond S.A."/>
            <person name="Veldhoen N."/>
            <person name="Kirk H."/>
            <person name="Zhao Y."/>
            <person name="Coope R."/>
            <person name="Pleasance S."/>
            <person name="Moore R."/>
            <person name="Holt R."/>
        </authorList>
    </citation>
    <scope>NUCLEOTIDE SEQUENCE</scope>
    <source>
        <strain evidence="6">Bruno</strain>
        <tissue evidence="6">Liver</tissue>
    </source>
</reference>
<dbReference type="GO" id="GO:0007229">
    <property type="term" value="P:integrin-mediated signaling pathway"/>
    <property type="evidence" value="ECO:0007669"/>
    <property type="project" value="UniProtKB-KW"/>
</dbReference>
<evidence type="ECO:0000256" key="2">
    <source>
        <dbReference type="ARBA" id="ARBA00023037"/>
    </source>
</evidence>
<protein>
    <recommendedName>
        <fullName evidence="5">Integrin alpha third immunoglobulin-like domain-containing protein</fullName>
    </recommendedName>
</protein>
<dbReference type="EMBL" id="KV924911">
    <property type="protein sequence ID" value="PIO39187.1"/>
    <property type="molecule type" value="Genomic_DNA"/>
</dbReference>
<organism evidence="6">
    <name type="scientific">Aquarana catesbeiana</name>
    <name type="common">American bullfrog</name>
    <name type="synonym">Rana catesbeiana</name>
    <dbReference type="NCBI Taxonomy" id="8400"/>
    <lineage>
        <taxon>Eukaryota</taxon>
        <taxon>Metazoa</taxon>
        <taxon>Chordata</taxon>
        <taxon>Craniata</taxon>
        <taxon>Vertebrata</taxon>
        <taxon>Euteleostomi</taxon>
        <taxon>Amphibia</taxon>
        <taxon>Batrachia</taxon>
        <taxon>Anura</taxon>
        <taxon>Neobatrachia</taxon>
        <taxon>Ranoidea</taxon>
        <taxon>Ranidae</taxon>
        <taxon>Aquarana</taxon>
    </lineage>
</organism>
<evidence type="ECO:0000256" key="1">
    <source>
        <dbReference type="ARBA" id="ARBA00004479"/>
    </source>
</evidence>
<evidence type="ECO:0000256" key="3">
    <source>
        <dbReference type="ARBA" id="ARBA00023136"/>
    </source>
</evidence>
<name>A0A2G9SGD9_AQUCT</name>
<dbReference type="SUPFAM" id="SSF69179">
    <property type="entry name" value="Integrin domains"/>
    <property type="match status" value="1"/>
</dbReference>